<dbReference type="PANTHER" id="PTHR46847:SF1">
    <property type="entry name" value="D-ALLOSE-BINDING PERIPLASMIC PROTEIN-RELATED"/>
    <property type="match status" value="1"/>
</dbReference>
<feature type="signal peptide" evidence="4">
    <location>
        <begin position="1"/>
        <end position="24"/>
    </location>
</feature>
<evidence type="ECO:0000256" key="4">
    <source>
        <dbReference type="SAM" id="SignalP"/>
    </source>
</evidence>
<keyword evidence="3 4" id="KW-0732">Signal</keyword>
<dbReference type="SUPFAM" id="SSF53822">
    <property type="entry name" value="Periplasmic binding protein-like I"/>
    <property type="match status" value="1"/>
</dbReference>
<feature type="chain" id="PRO_5011503630" evidence="4">
    <location>
        <begin position="25"/>
        <end position="329"/>
    </location>
</feature>
<name>A0A1I0Q6P6_9FLAO</name>
<dbReference type="PROSITE" id="PS51257">
    <property type="entry name" value="PROKAR_LIPOPROTEIN"/>
    <property type="match status" value="1"/>
</dbReference>
<dbReference type="Proteomes" id="UP000199469">
    <property type="component" value="Unassembled WGS sequence"/>
</dbReference>
<feature type="domain" description="Periplasmic binding protein" evidence="5">
    <location>
        <begin position="49"/>
        <end position="304"/>
    </location>
</feature>
<keyword evidence="7" id="KW-1185">Reference proteome</keyword>
<dbReference type="GO" id="GO:0030313">
    <property type="term" value="C:cell envelope"/>
    <property type="evidence" value="ECO:0007669"/>
    <property type="project" value="UniProtKB-SubCell"/>
</dbReference>
<evidence type="ECO:0000256" key="3">
    <source>
        <dbReference type="ARBA" id="ARBA00022729"/>
    </source>
</evidence>
<reference evidence="7" key="1">
    <citation type="submission" date="2016-10" db="EMBL/GenBank/DDBJ databases">
        <authorList>
            <person name="Varghese N."/>
            <person name="Submissions S."/>
        </authorList>
    </citation>
    <scope>NUCLEOTIDE SEQUENCE [LARGE SCALE GENOMIC DNA]</scope>
    <source>
        <strain evidence="7">DSM 17724</strain>
    </source>
</reference>
<evidence type="ECO:0000256" key="2">
    <source>
        <dbReference type="ARBA" id="ARBA00007639"/>
    </source>
</evidence>
<dbReference type="InterPro" id="IPR025997">
    <property type="entry name" value="SBP_2_dom"/>
</dbReference>
<dbReference type="CDD" id="cd06301">
    <property type="entry name" value="PBP1_rhizopine_binding-like"/>
    <property type="match status" value="1"/>
</dbReference>
<sequence length="329" mass="35543">MKKNNLKIVPSKKRVISLSFFVVALIFCMLTSCNDKSKTDAGGKKKYVIGVSYESLQSEFTINLQKALQAKAKELGVEIIEVDGMGSGEKQVGQVENFITQGVDAIILQPIEKDATVPAVEMANSAKIPIVVVNAMTANIQKANAYVGSEDVVAGRLEMEEMAKRMGGKGNIVIIHGPWGNSAEQQRTQGIKEVLKKYPDIKIVFEQTGNWDRAQGLSVMENVLSSGKVVNAVISQNDEMAIGAYKAIEAAGKQKEILVSGIDAIADALTFVKEGKLACTVFQDAKGQGALSVKIAADLAAGKKYPHDNFIPFELVTKENLAEFLKKHP</sequence>
<dbReference type="RefSeq" id="WP_228404737.1">
    <property type="nucleotide sequence ID" value="NZ_FOIU01000001.1"/>
</dbReference>
<dbReference type="GO" id="GO:0030246">
    <property type="term" value="F:carbohydrate binding"/>
    <property type="evidence" value="ECO:0007669"/>
    <property type="project" value="UniProtKB-ARBA"/>
</dbReference>
<dbReference type="Pfam" id="PF13407">
    <property type="entry name" value="Peripla_BP_4"/>
    <property type="match status" value="1"/>
</dbReference>
<protein>
    <submittedName>
        <fullName evidence="6">Monosaccharide ABC transporter substrate-binding protein, CUT2 family</fullName>
    </submittedName>
</protein>
<evidence type="ECO:0000313" key="7">
    <source>
        <dbReference type="Proteomes" id="UP000199469"/>
    </source>
</evidence>
<comment type="subcellular location">
    <subcellularLocation>
        <location evidence="1">Cell envelope</location>
    </subcellularLocation>
</comment>
<dbReference type="STRING" id="356305.SAMN05421841_1700"/>
<dbReference type="EMBL" id="FOIU01000001">
    <property type="protein sequence ID" value="SEW22618.1"/>
    <property type="molecule type" value="Genomic_DNA"/>
</dbReference>
<dbReference type="InterPro" id="IPR028082">
    <property type="entry name" value="Peripla_BP_I"/>
</dbReference>
<dbReference type="Gene3D" id="3.40.50.2300">
    <property type="match status" value="2"/>
</dbReference>
<evidence type="ECO:0000313" key="6">
    <source>
        <dbReference type="EMBL" id="SEW22618.1"/>
    </source>
</evidence>
<dbReference type="AlphaFoldDB" id="A0A1I0Q6P6"/>
<evidence type="ECO:0000259" key="5">
    <source>
        <dbReference type="Pfam" id="PF13407"/>
    </source>
</evidence>
<proteinExistence type="inferred from homology"/>
<comment type="similarity">
    <text evidence="2">Belongs to the bacterial solute-binding protein 2 family.</text>
</comment>
<dbReference type="PANTHER" id="PTHR46847">
    <property type="entry name" value="D-ALLOSE-BINDING PERIPLASMIC PROTEIN-RELATED"/>
    <property type="match status" value="1"/>
</dbReference>
<organism evidence="6 7">
    <name type="scientific">Chryseobacterium wanjuense</name>
    <dbReference type="NCBI Taxonomy" id="356305"/>
    <lineage>
        <taxon>Bacteria</taxon>
        <taxon>Pseudomonadati</taxon>
        <taxon>Bacteroidota</taxon>
        <taxon>Flavobacteriia</taxon>
        <taxon>Flavobacteriales</taxon>
        <taxon>Weeksellaceae</taxon>
        <taxon>Chryseobacterium group</taxon>
        <taxon>Chryseobacterium</taxon>
    </lineage>
</organism>
<accession>A0A1I0Q6P6</accession>
<evidence type="ECO:0000256" key="1">
    <source>
        <dbReference type="ARBA" id="ARBA00004196"/>
    </source>
</evidence>
<gene>
    <name evidence="6" type="ORF">SAMN05421841_1700</name>
</gene>